<dbReference type="Proteomes" id="UP000548867">
    <property type="component" value="Unassembled WGS sequence"/>
</dbReference>
<evidence type="ECO:0000313" key="3">
    <source>
        <dbReference type="Proteomes" id="UP000548867"/>
    </source>
</evidence>
<reference evidence="2 3" key="1">
    <citation type="submission" date="2020-08" db="EMBL/GenBank/DDBJ databases">
        <title>Genomic Encyclopedia of Type Strains, Phase IV (KMG-IV): sequencing the most valuable type-strain genomes for metagenomic binning, comparative biology and taxonomic classification.</title>
        <authorList>
            <person name="Goeker M."/>
        </authorList>
    </citation>
    <scope>NUCLEOTIDE SEQUENCE [LARGE SCALE GENOMIC DNA]</scope>
    <source>
        <strain evidence="2 3">DSM 27057</strain>
    </source>
</reference>
<comment type="caution">
    <text evidence="2">The sequence shown here is derived from an EMBL/GenBank/DDBJ whole genome shotgun (WGS) entry which is preliminary data.</text>
</comment>
<dbReference type="Gene3D" id="1.10.1200.10">
    <property type="entry name" value="ACP-like"/>
    <property type="match status" value="1"/>
</dbReference>
<evidence type="ECO:0000313" key="2">
    <source>
        <dbReference type="EMBL" id="MBB3956827.1"/>
    </source>
</evidence>
<keyword evidence="3" id="KW-1185">Reference proteome</keyword>
<name>A0A7W6CS81_9SPHN</name>
<dbReference type="PROSITE" id="PS50075">
    <property type="entry name" value="CARRIER"/>
    <property type="match status" value="1"/>
</dbReference>
<organism evidence="2 3">
    <name type="scientific">Novosphingobium sediminicola</name>
    <dbReference type="NCBI Taxonomy" id="563162"/>
    <lineage>
        <taxon>Bacteria</taxon>
        <taxon>Pseudomonadati</taxon>
        <taxon>Pseudomonadota</taxon>
        <taxon>Alphaproteobacteria</taxon>
        <taxon>Sphingomonadales</taxon>
        <taxon>Sphingomonadaceae</taxon>
        <taxon>Novosphingobium</taxon>
    </lineage>
</organism>
<accession>A0A7W6CS81</accession>
<dbReference type="EMBL" id="JACIDX010000016">
    <property type="protein sequence ID" value="MBB3956827.1"/>
    <property type="molecule type" value="Genomic_DNA"/>
</dbReference>
<gene>
    <name evidence="2" type="ORF">GGR38_003793</name>
</gene>
<dbReference type="SUPFAM" id="SSF47336">
    <property type="entry name" value="ACP-like"/>
    <property type="match status" value="1"/>
</dbReference>
<sequence length="77" mass="8729">MERAEIIEKLMDVFADTFDEDQIDYRDDLTAADVADWDSLSNIRFMVAVEQAFGRKFTIGDWQGLKQLGDLVVLLGG</sequence>
<proteinExistence type="predicted"/>
<dbReference type="InterPro" id="IPR036736">
    <property type="entry name" value="ACP-like_sf"/>
</dbReference>
<dbReference type="AlphaFoldDB" id="A0A7W6CS81"/>
<protein>
    <submittedName>
        <fullName evidence="2">Acyl carrier protein</fullName>
    </submittedName>
</protein>
<feature type="domain" description="Carrier" evidence="1">
    <location>
        <begin position="1"/>
        <end position="77"/>
    </location>
</feature>
<dbReference type="RefSeq" id="WP_246405001.1">
    <property type="nucleotide sequence ID" value="NZ_JACIDX010000016.1"/>
</dbReference>
<evidence type="ECO:0000259" key="1">
    <source>
        <dbReference type="PROSITE" id="PS50075"/>
    </source>
</evidence>
<dbReference type="InterPro" id="IPR009081">
    <property type="entry name" value="PP-bd_ACP"/>
</dbReference>